<dbReference type="Gramene" id="rna-AYBTSS11_LOCUS14753">
    <property type="protein sequence ID" value="CAJ1951399.1"/>
    <property type="gene ID" value="gene-AYBTSS11_LOCUS14753"/>
</dbReference>
<protein>
    <submittedName>
        <fullName evidence="2">Uncharacterized protein</fullName>
    </submittedName>
</protein>
<dbReference type="EMBL" id="OY731401">
    <property type="protein sequence ID" value="CAJ1951399.1"/>
    <property type="molecule type" value="Genomic_DNA"/>
</dbReference>
<keyword evidence="3" id="KW-1185">Reference proteome</keyword>
<evidence type="ECO:0000256" key="1">
    <source>
        <dbReference type="SAM" id="MobiDB-lite"/>
    </source>
</evidence>
<proteinExistence type="predicted"/>
<dbReference type="Proteomes" id="UP001189624">
    <property type="component" value="Chromosome 4"/>
</dbReference>
<sequence length="72" mass="8075">MASADETERSVAKKLRHVGRKLLKGSSLHKLLQLLHVTLHQRTMSQDFPSNPYEILATNSDCNTPPVQIPEP</sequence>
<gene>
    <name evidence="2" type="ORF">AYBTSS11_LOCUS14753</name>
</gene>
<dbReference type="AlphaFoldDB" id="A0AA86SC20"/>
<organism evidence="2 3">
    <name type="scientific">Sphenostylis stenocarpa</name>
    <dbReference type="NCBI Taxonomy" id="92480"/>
    <lineage>
        <taxon>Eukaryota</taxon>
        <taxon>Viridiplantae</taxon>
        <taxon>Streptophyta</taxon>
        <taxon>Embryophyta</taxon>
        <taxon>Tracheophyta</taxon>
        <taxon>Spermatophyta</taxon>
        <taxon>Magnoliopsida</taxon>
        <taxon>eudicotyledons</taxon>
        <taxon>Gunneridae</taxon>
        <taxon>Pentapetalae</taxon>
        <taxon>rosids</taxon>
        <taxon>fabids</taxon>
        <taxon>Fabales</taxon>
        <taxon>Fabaceae</taxon>
        <taxon>Papilionoideae</taxon>
        <taxon>50 kb inversion clade</taxon>
        <taxon>NPAAA clade</taxon>
        <taxon>indigoferoid/millettioid clade</taxon>
        <taxon>Phaseoleae</taxon>
        <taxon>Sphenostylis</taxon>
    </lineage>
</organism>
<name>A0AA86SC20_9FABA</name>
<feature type="compositionally biased region" description="Polar residues" evidence="1">
    <location>
        <begin position="57"/>
        <end position="66"/>
    </location>
</feature>
<evidence type="ECO:0000313" key="3">
    <source>
        <dbReference type="Proteomes" id="UP001189624"/>
    </source>
</evidence>
<feature type="region of interest" description="Disordered" evidence="1">
    <location>
        <begin position="50"/>
        <end position="72"/>
    </location>
</feature>
<accession>A0AA86SC20</accession>
<reference evidence="2" key="1">
    <citation type="submission" date="2023-10" db="EMBL/GenBank/DDBJ databases">
        <authorList>
            <person name="Domelevo Entfellner J.-B."/>
        </authorList>
    </citation>
    <scope>NUCLEOTIDE SEQUENCE</scope>
</reference>
<evidence type="ECO:0000313" key="2">
    <source>
        <dbReference type="EMBL" id="CAJ1951399.1"/>
    </source>
</evidence>